<dbReference type="NCBIfam" id="TIGR01596">
    <property type="entry name" value="cas3_HD"/>
    <property type="match status" value="1"/>
</dbReference>
<evidence type="ECO:0000256" key="2">
    <source>
        <dbReference type="ARBA" id="ARBA00009046"/>
    </source>
</evidence>
<proteinExistence type="inferred from homology"/>
<sequence>MGALHDIGKAQDAFQSYIRGQGPSVDHSTAGAVLALHRYPAPLGRMMAYGIAGHHAGLANGAVAGGGLSSLKDRLAAGAATPLPASRLTSDFDLAPTAVTLGVPVLSRGFTHEFSAAFLIRMLFSCLVDADRLETERFYADVNEEPVDRGCPLTVADLRDRLDAHLAQFDGRTGAVDGLRAEVLAAVRARAGDEPGLFSLTVPTGGGKTLSSLAFALDHAVRHGLRRVIYVIPFTSVVEQTAAVFRKALGSDDAVLEHHSGFDFGPADGGAADR</sequence>
<dbReference type="InterPro" id="IPR027417">
    <property type="entry name" value="P-loop_NTPase"/>
</dbReference>
<organism evidence="7 8">
    <name type="scientific">Azospirillum picis</name>
    <dbReference type="NCBI Taxonomy" id="488438"/>
    <lineage>
        <taxon>Bacteria</taxon>
        <taxon>Pseudomonadati</taxon>
        <taxon>Pseudomonadota</taxon>
        <taxon>Alphaproteobacteria</taxon>
        <taxon>Rhodospirillales</taxon>
        <taxon>Azospirillaceae</taxon>
        <taxon>Azospirillum</taxon>
    </lineage>
</organism>
<evidence type="ECO:0000313" key="8">
    <source>
        <dbReference type="Proteomes" id="UP001244552"/>
    </source>
</evidence>
<keyword evidence="4" id="KW-0378">Hydrolase</keyword>
<comment type="similarity">
    <text evidence="2">In the central section; belongs to the CRISPR-associated helicase Cas3 family.</text>
</comment>
<dbReference type="CDD" id="cd09641">
    <property type="entry name" value="Cas3''_I"/>
    <property type="match status" value="1"/>
</dbReference>
<dbReference type="SUPFAM" id="SSF52540">
    <property type="entry name" value="P-loop containing nucleoside triphosphate hydrolases"/>
    <property type="match status" value="1"/>
</dbReference>
<keyword evidence="7" id="KW-0255">Endonuclease</keyword>
<evidence type="ECO:0000256" key="3">
    <source>
        <dbReference type="ARBA" id="ARBA00022723"/>
    </source>
</evidence>
<evidence type="ECO:0000256" key="4">
    <source>
        <dbReference type="ARBA" id="ARBA00022801"/>
    </source>
</evidence>
<dbReference type="Gene3D" id="3.40.50.300">
    <property type="entry name" value="P-loop containing nucleotide triphosphate hydrolases"/>
    <property type="match status" value="1"/>
</dbReference>
<evidence type="ECO:0000313" key="7">
    <source>
        <dbReference type="EMBL" id="MDQ0536300.1"/>
    </source>
</evidence>
<dbReference type="InterPro" id="IPR006483">
    <property type="entry name" value="CRISPR-assoc_Cas3_HD"/>
</dbReference>
<dbReference type="GO" id="GO:0004519">
    <property type="term" value="F:endonuclease activity"/>
    <property type="evidence" value="ECO:0007669"/>
    <property type="project" value="UniProtKB-KW"/>
</dbReference>
<evidence type="ECO:0000256" key="5">
    <source>
        <dbReference type="ARBA" id="ARBA00023118"/>
    </source>
</evidence>
<dbReference type="InterPro" id="IPR006935">
    <property type="entry name" value="Helicase/UvrB_N"/>
</dbReference>
<dbReference type="Proteomes" id="UP001244552">
    <property type="component" value="Unassembled WGS sequence"/>
</dbReference>
<gene>
    <name evidence="7" type="ORF">QO018_005196</name>
</gene>
<feature type="domain" description="HD Cas3-type" evidence="6">
    <location>
        <begin position="1"/>
        <end position="133"/>
    </location>
</feature>
<protein>
    <submittedName>
        <fullName evidence="7">CRISPR-associated endonuclease Cas3-HD</fullName>
    </submittedName>
</protein>
<accession>A0ABU0MS36</accession>
<dbReference type="EMBL" id="JAUSVU010000025">
    <property type="protein sequence ID" value="MDQ0536300.1"/>
    <property type="molecule type" value="Genomic_DNA"/>
</dbReference>
<keyword evidence="7" id="KW-0540">Nuclease</keyword>
<comment type="caution">
    <text evidence="7">The sequence shown here is derived from an EMBL/GenBank/DDBJ whole genome shotgun (WGS) entry which is preliminary data.</text>
</comment>
<evidence type="ECO:0000259" key="6">
    <source>
        <dbReference type="PROSITE" id="PS51643"/>
    </source>
</evidence>
<reference evidence="7 8" key="1">
    <citation type="submission" date="2023-07" db="EMBL/GenBank/DDBJ databases">
        <title>Genomic Encyclopedia of Type Strains, Phase IV (KMG-IV): sequencing the most valuable type-strain genomes for metagenomic binning, comparative biology and taxonomic classification.</title>
        <authorList>
            <person name="Goeker M."/>
        </authorList>
    </citation>
    <scope>NUCLEOTIDE SEQUENCE [LARGE SCALE GENOMIC DNA]</scope>
    <source>
        <strain evidence="7 8">DSM 19922</strain>
    </source>
</reference>
<keyword evidence="3" id="KW-0479">Metal-binding</keyword>
<name>A0ABU0MS36_9PROT</name>
<comment type="similarity">
    <text evidence="1">In the N-terminal section; belongs to the CRISPR-associated nuclease Cas3-HD family.</text>
</comment>
<keyword evidence="5" id="KW-0051">Antiviral defense</keyword>
<dbReference type="Gene3D" id="1.10.3210.30">
    <property type="match status" value="1"/>
</dbReference>
<evidence type="ECO:0000256" key="1">
    <source>
        <dbReference type="ARBA" id="ARBA00006847"/>
    </source>
</evidence>
<dbReference type="PROSITE" id="PS51643">
    <property type="entry name" value="HD_CAS3"/>
    <property type="match status" value="1"/>
</dbReference>
<dbReference type="InterPro" id="IPR038257">
    <property type="entry name" value="CRISPR-assoc_Cas3_HD_sf"/>
</dbReference>
<dbReference type="Pfam" id="PF04851">
    <property type="entry name" value="ResIII"/>
    <property type="match status" value="1"/>
</dbReference>
<keyword evidence="8" id="KW-1185">Reference proteome</keyword>